<dbReference type="GO" id="GO:0016607">
    <property type="term" value="C:nuclear speck"/>
    <property type="evidence" value="ECO:0007669"/>
    <property type="project" value="Ensembl"/>
</dbReference>
<feature type="region of interest" description="Disordered" evidence="1">
    <location>
        <begin position="121"/>
        <end position="157"/>
    </location>
</feature>
<dbReference type="InterPro" id="IPR015943">
    <property type="entry name" value="WD40/YVTN_repeat-like_dom_sf"/>
</dbReference>
<dbReference type="GO" id="GO:0043066">
    <property type="term" value="P:negative regulation of apoptotic process"/>
    <property type="evidence" value="ECO:0007669"/>
    <property type="project" value="Ensembl"/>
</dbReference>
<dbReference type="Ensembl" id="ENSMSIT00000042590.1">
    <property type="protein sequence ID" value="ENSMSIP00000033813.1"/>
    <property type="gene ID" value="ENSMSIG00000028211.1"/>
</dbReference>
<evidence type="ECO:0000259" key="2">
    <source>
        <dbReference type="Pfam" id="PF16756"/>
    </source>
</evidence>
<feature type="compositionally biased region" description="Polar residues" evidence="1">
    <location>
        <begin position="58"/>
        <end position="70"/>
    </location>
</feature>
<dbReference type="GO" id="GO:0000724">
    <property type="term" value="P:double-strand break repair via homologous recombination"/>
    <property type="evidence" value="ECO:0007669"/>
    <property type="project" value="Ensembl"/>
</dbReference>
<feature type="compositionally biased region" description="Basic residues" evidence="1">
    <location>
        <begin position="483"/>
        <end position="492"/>
    </location>
</feature>
<dbReference type="GO" id="GO:0035264">
    <property type="term" value="P:multicellular organism growth"/>
    <property type="evidence" value="ECO:0007669"/>
    <property type="project" value="Ensembl"/>
</dbReference>
<dbReference type="Gene3D" id="2.130.10.10">
    <property type="entry name" value="YVTN repeat-like/Quinoprotein amine dehydrogenase"/>
    <property type="match status" value="1"/>
</dbReference>
<feature type="region of interest" description="Disordered" evidence="1">
    <location>
        <begin position="244"/>
        <end position="271"/>
    </location>
</feature>
<dbReference type="Pfam" id="PF16756">
    <property type="entry name" value="PALB2_WD40"/>
    <property type="match status" value="1"/>
</dbReference>
<keyword evidence="4" id="KW-1185">Reference proteome</keyword>
<feature type="compositionally biased region" description="Polar residues" evidence="1">
    <location>
        <begin position="244"/>
        <end position="253"/>
    </location>
</feature>
<feature type="compositionally biased region" description="Basic and acidic residues" evidence="1">
    <location>
        <begin position="39"/>
        <end position="52"/>
    </location>
</feature>
<dbReference type="PANTHER" id="PTHR14662">
    <property type="entry name" value="PARTNER AND LOCALIZER OF BRCA2"/>
    <property type="match status" value="1"/>
</dbReference>
<dbReference type="GO" id="GO:0048568">
    <property type="term" value="P:embryonic organ development"/>
    <property type="evidence" value="ECO:0007669"/>
    <property type="project" value="Ensembl"/>
</dbReference>
<reference evidence="3" key="1">
    <citation type="submission" date="2025-08" db="UniProtKB">
        <authorList>
            <consortium name="Ensembl"/>
        </authorList>
    </citation>
    <scope>IDENTIFICATION</scope>
</reference>
<feature type="region of interest" description="Disordered" evidence="1">
    <location>
        <begin position="416"/>
        <end position="494"/>
    </location>
</feature>
<feature type="region of interest" description="Disordered" evidence="1">
    <location>
        <begin position="582"/>
        <end position="618"/>
    </location>
</feature>
<reference evidence="3" key="2">
    <citation type="submission" date="2025-09" db="UniProtKB">
        <authorList>
            <consortium name="Ensembl"/>
        </authorList>
    </citation>
    <scope>IDENTIFICATION</scope>
</reference>
<feature type="region of interest" description="Disordered" evidence="1">
    <location>
        <begin position="705"/>
        <end position="730"/>
    </location>
</feature>
<dbReference type="GO" id="GO:0006915">
    <property type="term" value="P:apoptotic process"/>
    <property type="evidence" value="ECO:0007669"/>
    <property type="project" value="Ensembl"/>
</dbReference>
<feature type="compositionally biased region" description="Basic residues" evidence="1">
    <location>
        <begin position="416"/>
        <end position="425"/>
    </location>
</feature>
<dbReference type="GO" id="GO:1990391">
    <property type="term" value="C:DNA repair complex"/>
    <property type="evidence" value="ECO:0007669"/>
    <property type="project" value="Ensembl"/>
</dbReference>
<protein>
    <submittedName>
        <fullName evidence="3">Partner and localizer of BRCA2</fullName>
    </submittedName>
</protein>
<dbReference type="Proteomes" id="UP000694415">
    <property type="component" value="Unplaced"/>
</dbReference>
<dbReference type="GO" id="GO:0036342">
    <property type="term" value="P:post-anal tail morphogenesis"/>
    <property type="evidence" value="ECO:0007669"/>
    <property type="project" value="Ensembl"/>
</dbReference>
<evidence type="ECO:0000313" key="4">
    <source>
        <dbReference type="Proteomes" id="UP000694415"/>
    </source>
</evidence>
<feature type="region of interest" description="Disordered" evidence="1">
    <location>
        <begin position="38"/>
        <end position="90"/>
    </location>
</feature>
<evidence type="ECO:0000313" key="3">
    <source>
        <dbReference type="Ensembl" id="ENSMSIP00000033813.1"/>
    </source>
</evidence>
<dbReference type="GO" id="GO:0003677">
    <property type="term" value="F:DNA binding"/>
    <property type="evidence" value="ECO:0007669"/>
    <property type="project" value="Ensembl"/>
</dbReference>
<feature type="region of interest" description="Disordered" evidence="1">
    <location>
        <begin position="304"/>
        <end position="370"/>
    </location>
</feature>
<proteinExistence type="predicted"/>
<dbReference type="GO" id="GO:0001756">
    <property type="term" value="P:somitogenesis"/>
    <property type="evidence" value="ECO:0007669"/>
    <property type="project" value="Ensembl"/>
</dbReference>
<dbReference type="PANTHER" id="PTHR14662:SF2">
    <property type="entry name" value="PARTNER AND LOCALIZER OF BRCA2"/>
    <property type="match status" value="1"/>
</dbReference>
<dbReference type="AlphaFoldDB" id="A0A8C6ICD8"/>
<feature type="compositionally biased region" description="Polar residues" evidence="1">
    <location>
        <begin position="306"/>
        <end position="338"/>
    </location>
</feature>
<organism evidence="3 4">
    <name type="scientific">Mus spicilegus</name>
    <name type="common">Mound-building mouse</name>
    <dbReference type="NCBI Taxonomy" id="10103"/>
    <lineage>
        <taxon>Eukaryota</taxon>
        <taxon>Metazoa</taxon>
        <taxon>Chordata</taxon>
        <taxon>Craniata</taxon>
        <taxon>Vertebrata</taxon>
        <taxon>Euteleostomi</taxon>
        <taxon>Mammalia</taxon>
        <taxon>Eutheria</taxon>
        <taxon>Euarchontoglires</taxon>
        <taxon>Glires</taxon>
        <taxon>Rodentia</taxon>
        <taxon>Myomorpha</taxon>
        <taxon>Muroidea</taxon>
        <taxon>Muridae</taxon>
        <taxon>Murinae</taxon>
        <taxon>Mus</taxon>
        <taxon>Mus</taxon>
    </lineage>
</organism>
<feature type="domain" description="Partner and localiser of BRCA2 WD40" evidence="2">
    <location>
        <begin position="758"/>
        <end position="1100"/>
    </location>
</feature>
<accession>A0A8C6ICD8</accession>
<dbReference type="InterPro" id="IPR031920">
    <property type="entry name" value="PALB2_WD40"/>
</dbReference>
<dbReference type="GO" id="GO:0001833">
    <property type="term" value="P:inner cell mass cell proliferation"/>
    <property type="evidence" value="ECO:0007669"/>
    <property type="project" value="Ensembl"/>
</dbReference>
<dbReference type="InterPro" id="IPR036322">
    <property type="entry name" value="WD40_repeat_dom_sf"/>
</dbReference>
<sequence>MEELSGKPLSYAEKEKLKEKLAFLKKEYSRTLARLQRAKRAEKAKNSKKAIEDGVPQQEASSQLSHSESINKGFPCDTLQSNHLDEETGENISQILDVEPQSFNCKQGQEVLHTPRAGDIQGQFLHSTSSPDGKKEQNTLPGTTKTPWEKSSVSQEKEDYFDTNSLALLGKHRKGQESISSKNSRTPVSEKTHLLSLKSQIPDPPALVTGIGEGILIPPSGKSERGIDTLVRGNTVSAEATVPSCTASNSNHSQHLEHTPPKSGCKITTQGPASSTNLVAQDQKMTIFTVNSVVYKAVRAHGQLPGSPNSCSVNDLTHSNLPANSTPNSKSLKSPSNTVDERNEPLQEDEILGPSKNLNPAAVSPPSTESQIHSCTMLEGLLFPAEYYVRTTRRMSDCQRKIALEAVIQSHLGVKKKDLKKKTKATKAVVLSSEDTDQSESGMLDTSTGQSSSGSLSQKLLSPAEVSSPPGPAGKATTPPPSRGHRGKRKSVRTSTLGHCQLLFPPCAALAVNRSKGKFTKHKCQNRGVIIHDFELPDEDFGLLKLEKLKSYSEKLIESPDSKNCGERLPREGNHAALEELQRDSETEGLEEELTVPPGEAYHPGPTLRRQPGSKGLSSSIVLFTPADTAVPNDSGRPPPSLCSPAFPILGMTPALGSQAASETLSTEAAQPCSTSQPLLLGDTNSLVNNSKQCNSSACSPKLDTNLQASGRQGQPACDSDSGPQATPLPIESFTFRENQLCENACLELHEHSTEQTETADRPACDNLNPGNLQLVSELKNPSSSCSVDVSAMWWERAGAKEPCIVTACEDVVSLWKPLNSLQWEKVHTWHFTEVPVLQIVPVPDVYNLICVALGSLEIREIRALLCSSGDDSEKQVLLKSGDIKAMLGLTKRRLVSSTGTFCSQQIQIMTFADNGSSKDEQLLMPPDETVLTFAEVQGTQEALLGTTTVNSIVIWNLKTGQLLKKMHIDDQASVCHGAYSEKGLLFVVVSQPCAKESQALGSPVFQLLVINPKTAQSVGVLLCSLPQGQAGRFLEGDVKDHVAAAVLTSGTIAIWDLLLGHCTALLPPVSDQSWSLVKWSGTDSHLLAGQKDGNIFIYRYF</sequence>
<dbReference type="GO" id="GO:0009887">
    <property type="term" value="P:animal organ morphogenesis"/>
    <property type="evidence" value="ECO:0007669"/>
    <property type="project" value="Ensembl"/>
</dbReference>
<feature type="compositionally biased region" description="Low complexity" evidence="1">
    <location>
        <begin position="446"/>
        <end position="462"/>
    </location>
</feature>
<dbReference type="GO" id="GO:0007498">
    <property type="term" value="P:mesoderm development"/>
    <property type="evidence" value="ECO:0007669"/>
    <property type="project" value="Ensembl"/>
</dbReference>
<dbReference type="SUPFAM" id="SSF50978">
    <property type="entry name" value="WD40 repeat-like"/>
    <property type="match status" value="1"/>
</dbReference>
<dbReference type="InterPro" id="IPR042417">
    <property type="entry name" value="PALB2"/>
</dbReference>
<feature type="compositionally biased region" description="Polar residues" evidence="1">
    <location>
        <begin position="138"/>
        <end position="154"/>
    </location>
</feature>
<dbReference type="GeneTree" id="ENSGT00390000014423"/>
<evidence type="ECO:0000256" key="1">
    <source>
        <dbReference type="SAM" id="MobiDB-lite"/>
    </source>
</evidence>
<name>A0A8C6ICD8_MUSSI</name>